<reference evidence="4" key="1">
    <citation type="submission" date="2016-02" db="EMBL/GenBank/DDBJ databases">
        <authorList>
            <person name="Isern S."/>
            <person name="Barcellona C.M."/>
            <person name="Dozier K.D."/>
            <person name="Faust J.M."/>
            <person name="Fedrick A.J."/>
            <person name="Gagliardi L.E."/>
            <person name="Gatt S.M."/>
            <person name="Gleason P.S."/>
            <person name="Gomez E.A."/>
            <person name="Hoffman A.M."/>
            <person name="Jenkins M."/>
            <person name="Jones M.J."/>
            <person name="Lang J.F."/>
            <person name="Lequay S.M."/>
            <person name="Mars P.J."/>
            <person name="Mtchedlidze N."/>
            <person name="Osking Z.B."/>
            <person name="Paul L.M."/>
            <person name="Pica A.N."/>
            <person name="Robison M.D."/>
            <person name="Rodriguez D."/>
            <person name="Rosales K.A."/>
            <person name="Saravis L.E."/>
            <person name="Sisson B.M."/>
            <person name="Tan A.L."/>
            <person name="Voltaire R."/>
            <person name="Michael S.F."/>
            <person name="Warner M.H."/>
            <person name="Bradley K.W."/>
            <person name="Asai D.J."/>
            <person name="Bowman C.A."/>
            <person name="Russell D.A."/>
            <person name="Pope W.H."/>
            <person name="Jacobs-Sera D."/>
            <person name="Hendrix R.W."/>
            <person name="Hatfull G.F."/>
        </authorList>
    </citation>
    <scope>NUCLEOTIDE SEQUENCE [LARGE SCALE GENOMIC DNA]</scope>
</reference>
<gene>
    <name evidence="3" type="primary">1</name>
    <name evidence="3" type="ORF">SEA_BIPPER_1</name>
</gene>
<dbReference type="RefSeq" id="YP_009303149.1">
    <property type="nucleotide sequence ID" value="NC_031253.1"/>
</dbReference>
<feature type="domain" description="ParB-like N-terminal" evidence="2">
    <location>
        <begin position="20"/>
        <end position="108"/>
    </location>
</feature>
<sequence>MSESPSDAGPVAGTLMGDAARLSVAELHTFLGNPRRGNVARIAESLAVNGMYKPVVVNRGTHTGRPNEVLAGNHTLMAARELGWTELNAWVIDVDEHQAKKIVAADNRTADLGDYDNEAMIELLESLDDLEGTGYDDDDLDSLKDLENSGLWDNENPYGGGDSDPGSHGDDDNHKFHPKIDLRIPPQMMDAWRELLDRYTGDDDVDKLEAHLKAMGVLS</sequence>
<feature type="compositionally biased region" description="Basic and acidic residues" evidence="1">
    <location>
        <begin position="165"/>
        <end position="180"/>
    </location>
</feature>
<dbReference type="SUPFAM" id="SSF110849">
    <property type="entry name" value="ParB/Sulfiredoxin"/>
    <property type="match status" value="1"/>
</dbReference>
<evidence type="ECO:0000259" key="2">
    <source>
        <dbReference type="SMART" id="SM00470"/>
    </source>
</evidence>
<keyword evidence="4" id="KW-1185">Reference proteome</keyword>
<evidence type="ECO:0000313" key="3">
    <source>
        <dbReference type="EMBL" id="AMQ66937.1"/>
    </source>
</evidence>
<organism evidence="3 4">
    <name type="scientific">Mycobacterium phage Bipper</name>
    <dbReference type="NCBI Taxonomy" id="1805457"/>
    <lineage>
        <taxon>Viruses</taxon>
        <taxon>Duplodnaviria</taxon>
        <taxon>Heunggongvirae</taxon>
        <taxon>Uroviricota</taxon>
        <taxon>Caudoviricetes</taxon>
        <taxon>Bippervirus</taxon>
        <taxon>Bippervirus bipper</taxon>
    </lineage>
</organism>
<dbReference type="Proteomes" id="UP000201826">
    <property type="component" value="Segment"/>
</dbReference>
<name>A0A142F2D0_9CAUD</name>
<dbReference type="KEGG" id="vg:29125858"/>
<dbReference type="Pfam" id="PF02195">
    <property type="entry name" value="ParB_N"/>
    <property type="match status" value="1"/>
</dbReference>
<evidence type="ECO:0000256" key="1">
    <source>
        <dbReference type="SAM" id="MobiDB-lite"/>
    </source>
</evidence>
<dbReference type="OrthoDB" id="8215at10239"/>
<feature type="region of interest" description="Disordered" evidence="1">
    <location>
        <begin position="132"/>
        <end position="180"/>
    </location>
</feature>
<dbReference type="Gene3D" id="3.90.1530.10">
    <property type="entry name" value="Conserved hypothetical protein from pyrococcus furiosus pfu- 392566-001, ParB domain"/>
    <property type="match status" value="1"/>
</dbReference>
<protein>
    <submittedName>
        <fullName evidence="3">DNA binding protein</fullName>
    </submittedName>
</protein>
<proteinExistence type="predicted"/>
<dbReference type="EMBL" id="KU728633">
    <property type="protein sequence ID" value="AMQ66937.1"/>
    <property type="molecule type" value="Genomic_DNA"/>
</dbReference>
<evidence type="ECO:0000313" key="4">
    <source>
        <dbReference type="Proteomes" id="UP000201826"/>
    </source>
</evidence>
<dbReference type="GeneID" id="29125858"/>
<accession>A0A142F2D0</accession>
<dbReference type="SMART" id="SM00470">
    <property type="entry name" value="ParB"/>
    <property type="match status" value="1"/>
</dbReference>
<dbReference type="InterPro" id="IPR003115">
    <property type="entry name" value="ParB_N"/>
</dbReference>
<dbReference type="InterPro" id="IPR036086">
    <property type="entry name" value="ParB/Sulfiredoxin_sf"/>
</dbReference>